<dbReference type="CDD" id="cd17535">
    <property type="entry name" value="REC_NarL-like"/>
    <property type="match status" value="1"/>
</dbReference>
<dbReference type="KEGG" id="bsol:FSW04_02350"/>
<keyword evidence="1 3" id="KW-0597">Phosphoprotein</keyword>
<evidence type="ECO:0000259" key="6">
    <source>
        <dbReference type="PROSITE" id="PS50110"/>
    </source>
</evidence>
<dbReference type="Pfam" id="PF00196">
    <property type="entry name" value="GerE"/>
    <property type="match status" value="1"/>
</dbReference>
<keyword evidence="8" id="KW-1185">Reference proteome</keyword>
<dbReference type="AlphaFoldDB" id="A0A5B8U0Q3"/>
<reference evidence="7 8" key="1">
    <citation type="journal article" date="2018" name="J. Microbiol.">
        <title>Baekduia soli gen. nov., sp. nov., a novel bacterium isolated from the soil of Baekdu Mountain and proposal of a novel family name, Baekduiaceae fam. nov.</title>
        <authorList>
            <person name="An D.S."/>
            <person name="Siddiqi M.Z."/>
            <person name="Kim K.H."/>
            <person name="Yu H.S."/>
            <person name="Im W.T."/>
        </authorList>
    </citation>
    <scope>NUCLEOTIDE SEQUENCE [LARGE SCALE GENOMIC DNA]</scope>
    <source>
        <strain evidence="7 8">BR7-21</strain>
    </source>
</reference>
<dbReference type="SMART" id="SM00421">
    <property type="entry name" value="HTH_LUXR"/>
    <property type="match status" value="1"/>
</dbReference>
<dbReference type="EMBL" id="CP042430">
    <property type="protein sequence ID" value="QEC46532.1"/>
    <property type="molecule type" value="Genomic_DNA"/>
</dbReference>
<dbReference type="InterPro" id="IPR011006">
    <property type="entry name" value="CheY-like_superfamily"/>
</dbReference>
<feature type="domain" description="HTH luxR-type" evidence="5">
    <location>
        <begin position="182"/>
        <end position="247"/>
    </location>
</feature>
<sequence>MHRGGQLVPPRRGAGRRPDRRDLPPSRPQPRRRGAAVNPEHVRILVVDDHALVVEGLRAALAADPRHDVVATALTGRGALREARRTRPDIAVVDLRLPDTSGEELTRALLSEHPRMRVVVLTAYLDEETVRRALEAGAAAYVTKSAGLQELRSALDRVARGERAPSTAASRVVKDQHERSLVMACASVATPRQVRVLELAARGLTNEQIGRRMFISESTVRFHLQKLKARFDVTSKTELVAVAIHAGVIAPAPEAPAPGDEWLEPASGL</sequence>
<evidence type="ECO:0000259" key="5">
    <source>
        <dbReference type="PROSITE" id="PS50043"/>
    </source>
</evidence>
<dbReference type="PRINTS" id="PR00038">
    <property type="entry name" value="HTHLUXR"/>
</dbReference>
<dbReference type="Pfam" id="PF00072">
    <property type="entry name" value="Response_reg"/>
    <property type="match status" value="1"/>
</dbReference>
<evidence type="ECO:0000256" key="2">
    <source>
        <dbReference type="ARBA" id="ARBA00023125"/>
    </source>
</evidence>
<dbReference type="InterPro" id="IPR039420">
    <property type="entry name" value="WalR-like"/>
</dbReference>
<feature type="modified residue" description="4-aspartylphosphate" evidence="3">
    <location>
        <position position="94"/>
    </location>
</feature>
<dbReference type="OrthoDB" id="9808843at2"/>
<protein>
    <submittedName>
        <fullName evidence="7">Response regulator transcription factor</fullName>
    </submittedName>
</protein>
<organism evidence="7 8">
    <name type="scientific">Baekduia soli</name>
    <dbReference type="NCBI Taxonomy" id="496014"/>
    <lineage>
        <taxon>Bacteria</taxon>
        <taxon>Bacillati</taxon>
        <taxon>Actinomycetota</taxon>
        <taxon>Thermoleophilia</taxon>
        <taxon>Solirubrobacterales</taxon>
        <taxon>Baekduiaceae</taxon>
        <taxon>Baekduia</taxon>
    </lineage>
</organism>
<name>A0A5B8U0Q3_9ACTN</name>
<dbReference type="InterPro" id="IPR016032">
    <property type="entry name" value="Sig_transdc_resp-reg_C-effctor"/>
</dbReference>
<evidence type="ECO:0000256" key="1">
    <source>
        <dbReference type="ARBA" id="ARBA00022553"/>
    </source>
</evidence>
<evidence type="ECO:0000256" key="3">
    <source>
        <dbReference type="PROSITE-ProRule" id="PRU00169"/>
    </source>
</evidence>
<evidence type="ECO:0000313" key="8">
    <source>
        <dbReference type="Proteomes" id="UP000321805"/>
    </source>
</evidence>
<dbReference type="Gene3D" id="1.10.10.10">
    <property type="entry name" value="Winged helix-like DNA-binding domain superfamily/Winged helix DNA-binding domain"/>
    <property type="match status" value="1"/>
</dbReference>
<gene>
    <name evidence="7" type="ORF">FSW04_02350</name>
</gene>
<dbReference type="PROSITE" id="PS50110">
    <property type="entry name" value="RESPONSE_REGULATORY"/>
    <property type="match status" value="1"/>
</dbReference>
<keyword evidence="2" id="KW-0238">DNA-binding</keyword>
<dbReference type="InterPro" id="IPR058245">
    <property type="entry name" value="NreC/VraR/RcsB-like_REC"/>
</dbReference>
<dbReference type="PROSITE" id="PS50043">
    <property type="entry name" value="HTH_LUXR_2"/>
    <property type="match status" value="1"/>
</dbReference>
<dbReference type="InterPro" id="IPR000792">
    <property type="entry name" value="Tscrpt_reg_LuxR_C"/>
</dbReference>
<evidence type="ECO:0000256" key="4">
    <source>
        <dbReference type="SAM" id="MobiDB-lite"/>
    </source>
</evidence>
<dbReference type="InterPro" id="IPR036388">
    <property type="entry name" value="WH-like_DNA-bd_sf"/>
</dbReference>
<dbReference type="SMART" id="SM00448">
    <property type="entry name" value="REC"/>
    <property type="match status" value="1"/>
</dbReference>
<dbReference type="SUPFAM" id="SSF52172">
    <property type="entry name" value="CheY-like"/>
    <property type="match status" value="1"/>
</dbReference>
<dbReference type="GO" id="GO:0003677">
    <property type="term" value="F:DNA binding"/>
    <property type="evidence" value="ECO:0007669"/>
    <property type="project" value="UniProtKB-KW"/>
</dbReference>
<dbReference type="SUPFAM" id="SSF46894">
    <property type="entry name" value="C-terminal effector domain of the bipartite response regulators"/>
    <property type="match status" value="1"/>
</dbReference>
<feature type="domain" description="Response regulatory" evidence="6">
    <location>
        <begin position="43"/>
        <end position="159"/>
    </location>
</feature>
<dbReference type="Gene3D" id="3.40.50.2300">
    <property type="match status" value="1"/>
</dbReference>
<accession>A0A5B8U0Q3</accession>
<dbReference type="Proteomes" id="UP000321805">
    <property type="component" value="Chromosome"/>
</dbReference>
<dbReference type="GO" id="GO:0000160">
    <property type="term" value="P:phosphorelay signal transduction system"/>
    <property type="evidence" value="ECO:0007669"/>
    <property type="project" value="InterPro"/>
</dbReference>
<feature type="region of interest" description="Disordered" evidence="4">
    <location>
        <begin position="1"/>
        <end position="37"/>
    </location>
</feature>
<dbReference type="CDD" id="cd06170">
    <property type="entry name" value="LuxR_C_like"/>
    <property type="match status" value="1"/>
</dbReference>
<evidence type="ECO:0000313" key="7">
    <source>
        <dbReference type="EMBL" id="QEC46532.1"/>
    </source>
</evidence>
<dbReference type="GO" id="GO:0006355">
    <property type="term" value="P:regulation of DNA-templated transcription"/>
    <property type="evidence" value="ECO:0007669"/>
    <property type="project" value="InterPro"/>
</dbReference>
<dbReference type="PANTHER" id="PTHR43214:SF43">
    <property type="entry name" value="TWO-COMPONENT RESPONSE REGULATOR"/>
    <property type="match status" value="1"/>
</dbReference>
<proteinExistence type="predicted"/>
<dbReference type="PANTHER" id="PTHR43214">
    <property type="entry name" value="TWO-COMPONENT RESPONSE REGULATOR"/>
    <property type="match status" value="1"/>
</dbReference>
<dbReference type="InterPro" id="IPR001789">
    <property type="entry name" value="Sig_transdc_resp-reg_receiver"/>
</dbReference>